<keyword evidence="14" id="KW-1185">Reference proteome</keyword>
<reference evidence="13" key="2">
    <citation type="submission" date="2022-10" db="EMBL/GenBank/DDBJ databases">
        <authorList>
            <consortium name="ENA_rothamsted_submissions"/>
            <consortium name="culmorum"/>
            <person name="King R."/>
        </authorList>
    </citation>
    <scope>NUCLEOTIDE SEQUENCE</scope>
</reference>
<gene>
    <name evidence="13" type="ORF">CHIRRI_LOCUS3313</name>
</gene>
<accession>A0A9N9RNQ7</accession>
<evidence type="ECO:0000256" key="7">
    <source>
        <dbReference type="ARBA" id="ARBA00022927"/>
    </source>
</evidence>
<comment type="subcellular location">
    <subcellularLocation>
        <location evidence="1">Mitochondrion outer membrane</location>
        <topology evidence="1">Single-pass membrane protein</topology>
    </subcellularLocation>
</comment>
<evidence type="ECO:0000256" key="5">
    <source>
        <dbReference type="ARBA" id="ARBA00022692"/>
    </source>
</evidence>
<evidence type="ECO:0000256" key="4">
    <source>
        <dbReference type="ARBA" id="ARBA00022448"/>
    </source>
</evidence>
<dbReference type="GO" id="GO:0005741">
    <property type="term" value="C:mitochondrial outer membrane"/>
    <property type="evidence" value="ECO:0007669"/>
    <property type="project" value="UniProtKB-SubCell"/>
</dbReference>
<evidence type="ECO:0000256" key="10">
    <source>
        <dbReference type="ARBA" id="ARBA00023128"/>
    </source>
</evidence>
<dbReference type="EMBL" id="OU895877">
    <property type="protein sequence ID" value="CAG9800370.1"/>
    <property type="molecule type" value="Genomic_DNA"/>
</dbReference>
<protein>
    <recommendedName>
        <fullName evidence="3">Mitochondrial import receptor subunit TOM22 homolog</fullName>
    </recommendedName>
</protein>
<dbReference type="PANTHER" id="PTHR12504:SF0">
    <property type="entry name" value="MITOCHONDRIAL IMPORT RECEPTOR SUBUNIT TOM22 HOMOLOG"/>
    <property type="match status" value="1"/>
</dbReference>
<keyword evidence="6" id="KW-1000">Mitochondrion outer membrane</keyword>
<evidence type="ECO:0000256" key="2">
    <source>
        <dbReference type="ARBA" id="ARBA00009874"/>
    </source>
</evidence>
<evidence type="ECO:0000256" key="12">
    <source>
        <dbReference type="ARBA" id="ARBA00023170"/>
    </source>
</evidence>
<evidence type="ECO:0000313" key="14">
    <source>
        <dbReference type="Proteomes" id="UP001153620"/>
    </source>
</evidence>
<dbReference type="CDD" id="cd22884">
    <property type="entry name" value="TOM22"/>
    <property type="match status" value="1"/>
</dbReference>
<dbReference type="OrthoDB" id="10016939at2759"/>
<evidence type="ECO:0000256" key="11">
    <source>
        <dbReference type="ARBA" id="ARBA00023136"/>
    </source>
</evidence>
<dbReference type="GO" id="GO:0006886">
    <property type="term" value="P:intracellular protein transport"/>
    <property type="evidence" value="ECO:0007669"/>
    <property type="project" value="InterPro"/>
</dbReference>
<evidence type="ECO:0000256" key="8">
    <source>
        <dbReference type="ARBA" id="ARBA00022989"/>
    </source>
</evidence>
<keyword evidence="11" id="KW-0472">Membrane</keyword>
<keyword evidence="9" id="KW-0811">Translocation</keyword>
<evidence type="ECO:0000256" key="1">
    <source>
        <dbReference type="ARBA" id="ARBA00004572"/>
    </source>
</evidence>
<keyword evidence="10" id="KW-0496">Mitochondrion</keyword>
<sequence>MSGNNQGSGDNSETNDDQNFRQFITQINAHSTEFNEFDEPDESIFERISALKEMFPEILVDNVGSVISTAFDIVCEATWILFSSGIILLGPIIFEHERMRLTESLNDDDEEQKSEK</sequence>
<dbReference type="AlphaFoldDB" id="A0A9N9RNQ7"/>
<evidence type="ECO:0000256" key="6">
    <source>
        <dbReference type="ARBA" id="ARBA00022787"/>
    </source>
</evidence>
<keyword evidence="7" id="KW-0653">Protein transport</keyword>
<keyword evidence="4" id="KW-0813">Transport</keyword>
<proteinExistence type="inferred from homology"/>
<evidence type="ECO:0000256" key="3">
    <source>
        <dbReference type="ARBA" id="ARBA00016229"/>
    </source>
</evidence>
<keyword evidence="12" id="KW-0675">Receptor</keyword>
<reference evidence="13" key="1">
    <citation type="submission" date="2022-01" db="EMBL/GenBank/DDBJ databases">
        <authorList>
            <person name="King R."/>
        </authorList>
    </citation>
    <scope>NUCLEOTIDE SEQUENCE</scope>
</reference>
<comment type="similarity">
    <text evidence="2">Belongs to the Tom22 family.</text>
</comment>
<evidence type="ECO:0000313" key="13">
    <source>
        <dbReference type="EMBL" id="CAG9800370.1"/>
    </source>
</evidence>
<dbReference type="PANTHER" id="PTHR12504">
    <property type="entry name" value="MITOCHONDRIAL IMPORT RECEPTOR SUBUNIT TOM22"/>
    <property type="match status" value="1"/>
</dbReference>
<keyword evidence="8" id="KW-1133">Transmembrane helix</keyword>
<name>A0A9N9RNQ7_9DIPT</name>
<keyword evidence="5" id="KW-0812">Transmembrane</keyword>
<evidence type="ECO:0000256" key="9">
    <source>
        <dbReference type="ARBA" id="ARBA00023010"/>
    </source>
</evidence>
<dbReference type="Proteomes" id="UP001153620">
    <property type="component" value="Chromosome 1"/>
</dbReference>
<organism evidence="13 14">
    <name type="scientific">Chironomus riparius</name>
    <dbReference type="NCBI Taxonomy" id="315576"/>
    <lineage>
        <taxon>Eukaryota</taxon>
        <taxon>Metazoa</taxon>
        <taxon>Ecdysozoa</taxon>
        <taxon>Arthropoda</taxon>
        <taxon>Hexapoda</taxon>
        <taxon>Insecta</taxon>
        <taxon>Pterygota</taxon>
        <taxon>Neoptera</taxon>
        <taxon>Endopterygota</taxon>
        <taxon>Diptera</taxon>
        <taxon>Nematocera</taxon>
        <taxon>Chironomoidea</taxon>
        <taxon>Chironomidae</taxon>
        <taxon>Chironominae</taxon>
        <taxon>Chironomus</taxon>
    </lineage>
</organism>
<dbReference type="InterPro" id="IPR005683">
    <property type="entry name" value="Tom22"/>
</dbReference>